<evidence type="ECO:0000313" key="1">
    <source>
        <dbReference type="EMBL" id="CAH1721550.1"/>
    </source>
</evidence>
<gene>
    <name evidence="1" type="ORF">APHIGO_LOCUS4435</name>
</gene>
<dbReference type="AlphaFoldDB" id="A0A9P0IY41"/>
<dbReference type="EMBL" id="OU899035">
    <property type="protein sequence ID" value="CAH1721550.1"/>
    <property type="molecule type" value="Genomic_DNA"/>
</dbReference>
<evidence type="ECO:0000313" key="2">
    <source>
        <dbReference type="Proteomes" id="UP001154329"/>
    </source>
</evidence>
<reference evidence="1" key="1">
    <citation type="submission" date="2022-02" db="EMBL/GenBank/DDBJ databases">
        <authorList>
            <person name="King R."/>
        </authorList>
    </citation>
    <scope>NUCLEOTIDE SEQUENCE</scope>
</reference>
<sequence>MYFNSSTIDVVMPYLFDWFVNSRTSYSISGHSHFQLIGFEFSDYRRLFSVAQPFLNVHQLVAFLGNDRPHFMGVQRLFDEFLAKVELHRRVSNHRIARQHELTVLLFGQLHHRRHDFAQRAHHLNNAQSFTEFVKIFTGFQLELCIENQRHFLLFSFTELQNKIKLFQIFFPAVNRLLCTRVKVSCNL</sequence>
<protein>
    <submittedName>
        <fullName evidence="1">Uncharacterized protein</fullName>
    </submittedName>
</protein>
<dbReference type="Proteomes" id="UP001154329">
    <property type="component" value="Chromosome 2"/>
</dbReference>
<name>A0A9P0IY41_APHGO</name>
<proteinExistence type="predicted"/>
<keyword evidence="2" id="KW-1185">Reference proteome</keyword>
<organism evidence="1 2">
    <name type="scientific">Aphis gossypii</name>
    <name type="common">Cotton aphid</name>
    <dbReference type="NCBI Taxonomy" id="80765"/>
    <lineage>
        <taxon>Eukaryota</taxon>
        <taxon>Metazoa</taxon>
        <taxon>Ecdysozoa</taxon>
        <taxon>Arthropoda</taxon>
        <taxon>Hexapoda</taxon>
        <taxon>Insecta</taxon>
        <taxon>Pterygota</taxon>
        <taxon>Neoptera</taxon>
        <taxon>Paraneoptera</taxon>
        <taxon>Hemiptera</taxon>
        <taxon>Sternorrhyncha</taxon>
        <taxon>Aphidomorpha</taxon>
        <taxon>Aphidoidea</taxon>
        <taxon>Aphididae</taxon>
        <taxon>Aphidini</taxon>
        <taxon>Aphis</taxon>
        <taxon>Aphis</taxon>
    </lineage>
</organism>
<accession>A0A9P0IY41</accession>
<reference evidence="1" key="2">
    <citation type="submission" date="2022-10" db="EMBL/GenBank/DDBJ databases">
        <authorList>
            <consortium name="ENA_rothamsted_submissions"/>
            <consortium name="culmorum"/>
            <person name="King R."/>
        </authorList>
    </citation>
    <scope>NUCLEOTIDE SEQUENCE</scope>
</reference>